<reference evidence="2" key="1">
    <citation type="journal article" date="2018" name="Nat. Commun.">
        <title>Diversity and evolution of the emerging Pandoraviridae family.</title>
        <authorList>
            <person name="Legendre M."/>
            <person name="Fabre E."/>
            <person name="Poirot O."/>
            <person name="Jeudy S."/>
            <person name="Lartigue A."/>
            <person name="Alempic J.M."/>
            <person name="Beucher L."/>
            <person name="Philippe N."/>
            <person name="Bertaux L."/>
            <person name="Christo-Foroux E."/>
            <person name="Labadie K."/>
            <person name="Coute Y."/>
            <person name="Abergel C."/>
            <person name="Claverie J.M."/>
        </authorList>
    </citation>
    <scope>NUCLEOTIDE SEQUENCE [LARGE SCALE GENOMIC DNA]</scope>
    <source>
        <strain evidence="2">Macleodensis</strain>
    </source>
</reference>
<name>A0A2U7UEG8_9VIRU</name>
<dbReference type="GeneID" id="36841282"/>
<evidence type="ECO:0000256" key="1">
    <source>
        <dbReference type="SAM" id="Phobius"/>
    </source>
</evidence>
<feature type="transmembrane region" description="Helical" evidence="1">
    <location>
        <begin position="51"/>
        <end position="70"/>
    </location>
</feature>
<protein>
    <submittedName>
        <fullName evidence="2">Uncharacterized protein</fullName>
    </submittedName>
</protein>
<dbReference type="RefSeq" id="YP_009480823.1">
    <property type="nucleotide sequence ID" value="NC_037665.1"/>
</dbReference>
<sequence>MYRTRHILNASRSAVPQASTFVHGARRMMNTTPATSSCVSGSPCDTPESPALCLAAGAVAAIMVVGGVQAAALPDAALAGAIVAMSTGINATLLRLHQDDGDDKEAW</sequence>
<proteinExistence type="predicted"/>
<feature type="transmembrane region" description="Helical" evidence="1">
    <location>
        <begin position="76"/>
        <end position="94"/>
    </location>
</feature>
<accession>A0A2U7UEG8</accession>
<organism evidence="2">
    <name type="scientific">Pandoravirus macleodensis</name>
    <dbReference type="NCBI Taxonomy" id="2107707"/>
    <lineage>
        <taxon>Viruses</taxon>
        <taxon>Pandoravirus</taxon>
    </lineage>
</organism>
<keyword evidence="1" id="KW-0472">Membrane</keyword>
<dbReference type="EMBL" id="MG011691">
    <property type="protein sequence ID" value="AVK76827.1"/>
    <property type="molecule type" value="Genomic_DNA"/>
</dbReference>
<keyword evidence="1" id="KW-0812">Transmembrane</keyword>
<dbReference type="KEGG" id="vg:36841282"/>
<evidence type="ECO:0000313" key="2">
    <source>
        <dbReference type="EMBL" id="AVK76827.1"/>
    </source>
</evidence>
<dbReference type="Proteomes" id="UP000249758">
    <property type="component" value="Segment"/>
</dbReference>
<gene>
    <name evidence="2" type="ORF">pmac_cds_139</name>
</gene>
<keyword evidence="1" id="KW-1133">Transmembrane helix</keyword>